<protein>
    <submittedName>
        <fullName evidence="6">Outer membrane beta-barrel protein</fullName>
    </submittedName>
</protein>
<keyword evidence="2" id="KW-0472">Membrane</keyword>
<gene>
    <name evidence="6" type="ORF">JI741_25255</name>
</gene>
<keyword evidence="4" id="KW-0732">Signal</keyword>
<feature type="signal peptide" evidence="4">
    <location>
        <begin position="1"/>
        <end position="21"/>
    </location>
</feature>
<dbReference type="InterPro" id="IPR037066">
    <property type="entry name" value="Plug_dom_sf"/>
</dbReference>
<dbReference type="InterPro" id="IPR008969">
    <property type="entry name" value="CarboxyPept-like_regulatory"/>
</dbReference>
<evidence type="ECO:0000256" key="1">
    <source>
        <dbReference type="ARBA" id="ARBA00004442"/>
    </source>
</evidence>
<evidence type="ECO:0000313" key="7">
    <source>
        <dbReference type="Proteomes" id="UP000613030"/>
    </source>
</evidence>
<comment type="caution">
    <text evidence="6">The sequence shown here is derived from an EMBL/GenBank/DDBJ whole genome shotgun (WGS) entry which is preliminary data.</text>
</comment>
<evidence type="ECO:0000256" key="4">
    <source>
        <dbReference type="SAM" id="SignalP"/>
    </source>
</evidence>
<name>A0ABS1KZA4_9BACT</name>
<dbReference type="PANTHER" id="PTHR40980">
    <property type="entry name" value="PLUG DOMAIN-CONTAINING PROTEIN"/>
    <property type="match status" value="1"/>
</dbReference>
<dbReference type="SUPFAM" id="SSF49464">
    <property type="entry name" value="Carboxypeptidase regulatory domain-like"/>
    <property type="match status" value="1"/>
</dbReference>
<dbReference type="Gene3D" id="2.60.40.1120">
    <property type="entry name" value="Carboxypeptidase-like, regulatory domain"/>
    <property type="match status" value="1"/>
</dbReference>
<dbReference type="Gene3D" id="2.40.170.20">
    <property type="entry name" value="TonB-dependent receptor, beta-barrel domain"/>
    <property type="match status" value="1"/>
</dbReference>
<reference evidence="6 7" key="1">
    <citation type="submission" date="2021-01" db="EMBL/GenBank/DDBJ databases">
        <title>Chryseolinea sp. Jin1 Genome sequencing and assembly.</title>
        <authorList>
            <person name="Kim I."/>
        </authorList>
    </citation>
    <scope>NUCLEOTIDE SEQUENCE [LARGE SCALE GENOMIC DNA]</scope>
    <source>
        <strain evidence="6 7">Jin1</strain>
    </source>
</reference>
<evidence type="ECO:0000256" key="3">
    <source>
        <dbReference type="ARBA" id="ARBA00023237"/>
    </source>
</evidence>
<keyword evidence="3" id="KW-0998">Cell outer membrane</keyword>
<dbReference type="PANTHER" id="PTHR40980:SF4">
    <property type="entry name" value="TONB-DEPENDENT RECEPTOR-LIKE BETA-BARREL DOMAIN-CONTAINING PROTEIN"/>
    <property type="match status" value="1"/>
</dbReference>
<dbReference type="RefSeq" id="WP_202014265.1">
    <property type="nucleotide sequence ID" value="NZ_JAERRB010000011.1"/>
</dbReference>
<dbReference type="Gene3D" id="2.170.130.10">
    <property type="entry name" value="TonB-dependent receptor, plug domain"/>
    <property type="match status" value="1"/>
</dbReference>
<dbReference type="Pfam" id="PF13715">
    <property type="entry name" value="CarbopepD_reg_2"/>
    <property type="match status" value="1"/>
</dbReference>
<evidence type="ECO:0000313" key="6">
    <source>
        <dbReference type="EMBL" id="MBL0744567.1"/>
    </source>
</evidence>
<feature type="domain" description="Outer membrane protein beta-barrel" evidence="5">
    <location>
        <begin position="379"/>
        <end position="779"/>
    </location>
</feature>
<accession>A0ABS1KZA4</accession>
<dbReference type="Pfam" id="PF14905">
    <property type="entry name" value="OMP_b-brl_3"/>
    <property type="match status" value="1"/>
</dbReference>
<dbReference type="InterPro" id="IPR041700">
    <property type="entry name" value="OMP_b-brl_3"/>
</dbReference>
<dbReference type="EMBL" id="JAERRB010000011">
    <property type="protein sequence ID" value="MBL0744567.1"/>
    <property type="molecule type" value="Genomic_DNA"/>
</dbReference>
<feature type="chain" id="PRO_5047052460" evidence="4">
    <location>
        <begin position="22"/>
        <end position="804"/>
    </location>
</feature>
<proteinExistence type="predicted"/>
<evidence type="ECO:0000256" key="2">
    <source>
        <dbReference type="ARBA" id="ARBA00023136"/>
    </source>
</evidence>
<sequence length="804" mass="88416">MKKNALLILLFVSVGTLPALGQALKGKIQDVNGAPLPFVNVLLLASKDSLLVKGVLSDTSGVYAIDHVMAGTYLLKVTMVGYKQVNPVPVNVTGDDEPKSVIITLTEDSRQLDEVVVTEKRPFVEQHLDRMVVNVANSIIASGSTALEVLEKAPGVTVDRQNGMLQLQGKDGVTVQLDGKQTYMAMADLITLLSTMSSDNIDKIELVTNPSSKYDAAGNSGIINIRLKKNNSVGTNGSLSLGAGTGYYDRERGSVQVNHRTKGMNFFGNYSVNRGGNYFDLETHQTVTRNETQNFADKSTYVHLMNSGHNAKAGVDYFLSQNTTIGVVWTGFWNDNGEAGTAESYFRKAANGPVYLQALTDKTIDNVSSNQIGNVNVQHTFGAKGGQLSADVDVARYVRTFSNALHTTTSSPGQPVQPLTGLLMEMPTTIDIRTAKIDYNRTIATTWKLESGVKSSYVYSDNNLTLSQGEDGHLTEDVSQSNHFQYTEQVNAAYASVSGKAGKAQLQLGVRAEHTHSVGNSITLNNKVVRDYLNFFPALFVSRPLSAHHTLTLSYSYRIDRPNYQSLNPARSYADPYLYSQGNAYLVPQYTHSLELKHGFHEKLFTSLSASFINDMVSYLVQPVDSVITERIPLNIGKAQSYSLTVSFPISVMKGWNVQTNFLGVYSRFDYLFQGTPVLVQQVSGRFNASNTFVLGHGWTAEATGWVRTPSAYAQSRAPWLGSLDLGLQKAVTPRLQAKLSLQDVFHSNRFIGKMDNPNFKSNYRLAFDTRVVMLNLTYSFGNQQLKRARQRSTGSEDETQRTN</sequence>
<dbReference type="Proteomes" id="UP000613030">
    <property type="component" value="Unassembled WGS sequence"/>
</dbReference>
<evidence type="ECO:0000259" key="5">
    <source>
        <dbReference type="Pfam" id="PF14905"/>
    </source>
</evidence>
<dbReference type="SUPFAM" id="SSF56935">
    <property type="entry name" value="Porins"/>
    <property type="match status" value="1"/>
</dbReference>
<dbReference type="InterPro" id="IPR036942">
    <property type="entry name" value="Beta-barrel_TonB_sf"/>
</dbReference>
<comment type="subcellular location">
    <subcellularLocation>
        <location evidence="1">Cell outer membrane</location>
    </subcellularLocation>
</comment>
<keyword evidence="7" id="KW-1185">Reference proteome</keyword>
<organism evidence="6 7">
    <name type="scientific">Chryseolinea lacunae</name>
    <dbReference type="NCBI Taxonomy" id="2801331"/>
    <lineage>
        <taxon>Bacteria</taxon>
        <taxon>Pseudomonadati</taxon>
        <taxon>Bacteroidota</taxon>
        <taxon>Cytophagia</taxon>
        <taxon>Cytophagales</taxon>
        <taxon>Fulvivirgaceae</taxon>
        <taxon>Chryseolinea</taxon>
    </lineage>
</organism>